<keyword evidence="1" id="KW-0479">Metal-binding</keyword>
<dbReference type="Pfam" id="PF14111">
    <property type="entry name" value="DUF4283"/>
    <property type="match status" value="1"/>
</dbReference>
<feature type="domain" description="CCHC-type" evidence="3">
    <location>
        <begin position="209"/>
        <end position="222"/>
    </location>
</feature>
<dbReference type="GO" id="GO:0003676">
    <property type="term" value="F:nucleic acid binding"/>
    <property type="evidence" value="ECO:0007669"/>
    <property type="project" value="InterPro"/>
</dbReference>
<dbReference type="InterPro" id="IPR025558">
    <property type="entry name" value="DUF4283"/>
</dbReference>
<evidence type="ECO:0000256" key="1">
    <source>
        <dbReference type="PROSITE-ProRule" id="PRU00047"/>
    </source>
</evidence>
<protein>
    <recommendedName>
        <fullName evidence="3">CCHC-type domain-containing protein</fullName>
    </recommendedName>
</protein>
<dbReference type="EMBL" id="CP093350">
    <property type="protein sequence ID" value="WOH11482.1"/>
    <property type="molecule type" value="Genomic_DNA"/>
</dbReference>
<gene>
    <name evidence="4" type="ORF">DCAR_0830969</name>
</gene>
<accession>A0AAF1BBY6</accession>
<dbReference type="InterPro" id="IPR040256">
    <property type="entry name" value="At4g02000-like"/>
</dbReference>
<reference evidence="4" key="1">
    <citation type="journal article" date="2016" name="Nat. Genet.">
        <title>A high-quality carrot genome assembly provides new insights into carotenoid accumulation and asterid genome evolution.</title>
        <authorList>
            <person name="Iorizzo M."/>
            <person name="Ellison S."/>
            <person name="Senalik D."/>
            <person name="Zeng P."/>
            <person name="Satapoomin P."/>
            <person name="Huang J."/>
            <person name="Bowman M."/>
            <person name="Iovene M."/>
            <person name="Sanseverino W."/>
            <person name="Cavagnaro P."/>
            <person name="Yildiz M."/>
            <person name="Macko-Podgorni A."/>
            <person name="Moranska E."/>
            <person name="Grzebelus E."/>
            <person name="Grzebelus D."/>
            <person name="Ashrafi H."/>
            <person name="Zheng Z."/>
            <person name="Cheng S."/>
            <person name="Spooner D."/>
            <person name="Van Deynze A."/>
            <person name="Simon P."/>
        </authorList>
    </citation>
    <scope>NUCLEOTIDE SEQUENCE</scope>
    <source>
        <tissue evidence="4">Leaf</tissue>
    </source>
</reference>
<proteinExistence type="predicted"/>
<reference evidence="4" key="2">
    <citation type="submission" date="2022-03" db="EMBL/GenBank/DDBJ databases">
        <title>Draft title - Genomic analysis of global carrot germplasm unveils the trajectory of domestication and the origin of high carotenoid orange carrot.</title>
        <authorList>
            <person name="Iorizzo M."/>
            <person name="Ellison S."/>
            <person name="Senalik D."/>
            <person name="Macko-Podgorni A."/>
            <person name="Grzebelus D."/>
            <person name="Bostan H."/>
            <person name="Rolling W."/>
            <person name="Curaba J."/>
            <person name="Simon P."/>
        </authorList>
    </citation>
    <scope>NUCLEOTIDE SEQUENCE</scope>
    <source>
        <tissue evidence="4">Leaf</tissue>
    </source>
</reference>
<dbReference type="InterPro" id="IPR001878">
    <property type="entry name" value="Znf_CCHC"/>
</dbReference>
<dbReference type="PROSITE" id="PS50158">
    <property type="entry name" value="ZF_CCHC"/>
    <property type="match status" value="1"/>
</dbReference>
<keyword evidence="1" id="KW-0863">Zinc-finger</keyword>
<evidence type="ECO:0000259" key="3">
    <source>
        <dbReference type="PROSITE" id="PS50158"/>
    </source>
</evidence>
<evidence type="ECO:0000313" key="5">
    <source>
        <dbReference type="Proteomes" id="UP000077755"/>
    </source>
</evidence>
<organism evidence="4 5">
    <name type="scientific">Daucus carota subsp. sativus</name>
    <name type="common">Carrot</name>
    <dbReference type="NCBI Taxonomy" id="79200"/>
    <lineage>
        <taxon>Eukaryota</taxon>
        <taxon>Viridiplantae</taxon>
        <taxon>Streptophyta</taxon>
        <taxon>Embryophyta</taxon>
        <taxon>Tracheophyta</taxon>
        <taxon>Spermatophyta</taxon>
        <taxon>Magnoliopsida</taxon>
        <taxon>eudicotyledons</taxon>
        <taxon>Gunneridae</taxon>
        <taxon>Pentapetalae</taxon>
        <taxon>asterids</taxon>
        <taxon>campanulids</taxon>
        <taxon>Apiales</taxon>
        <taxon>Apiaceae</taxon>
        <taxon>Apioideae</taxon>
        <taxon>Scandiceae</taxon>
        <taxon>Daucinae</taxon>
        <taxon>Daucus</taxon>
        <taxon>Daucus sect. Daucus</taxon>
    </lineage>
</organism>
<dbReference type="AlphaFoldDB" id="A0AAF1BBY6"/>
<dbReference type="GO" id="GO:0008270">
    <property type="term" value="F:zinc ion binding"/>
    <property type="evidence" value="ECO:0007669"/>
    <property type="project" value="UniProtKB-KW"/>
</dbReference>
<feature type="region of interest" description="Disordered" evidence="2">
    <location>
        <begin position="252"/>
        <end position="285"/>
    </location>
</feature>
<dbReference type="InterPro" id="IPR025836">
    <property type="entry name" value="Zn_knuckle_CX2CX4HX4C"/>
</dbReference>
<name>A0AAF1BBY6_DAUCS</name>
<evidence type="ECO:0000256" key="2">
    <source>
        <dbReference type="SAM" id="MobiDB-lite"/>
    </source>
</evidence>
<keyword evidence="1" id="KW-0862">Zinc</keyword>
<dbReference type="PANTHER" id="PTHR31286:SF153">
    <property type="entry name" value="DUF4283 DOMAIN PROTEIN"/>
    <property type="match status" value="1"/>
</dbReference>
<evidence type="ECO:0000313" key="4">
    <source>
        <dbReference type="EMBL" id="WOH11482.1"/>
    </source>
</evidence>
<dbReference type="Pfam" id="PF14392">
    <property type="entry name" value="zf-CCHC_4"/>
    <property type="match status" value="1"/>
</dbReference>
<keyword evidence="5" id="KW-1185">Reference proteome</keyword>
<dbReference type="PANTHER" id="PTHR31286">
    <property type="entry name" value="GLYCINE-RICH CELL WALL STRUCTURAL PROTEIN 1.8-LIKE"/>
    <property type="match status" value="1"/>
</dbReference>
<dbReference type="Proteomes" id="UP000077755">
    <property type="component" value="Chromosome 8"/>
</dbReference>
<sequence length="379" mass="42672">MASSRENLEEMYARLAVEEEEEEGGVLMTEEDVSRDNRFILVGRFLTERNINFLAMQNVLAALWRPQKGIEIHDIGNLRYAFVFYHVLDIQKVVEGGPWSFEQSPLVCHQLEPMEDANVVPLNKMEIWVQVHDIPTGMLSDKVLQTIGNQVGTFIKVDAGNTSGMWRQYVRIRVSLDIDKPLKRRMKIKRENGTFSWINFKYERLSTFCFVCGRIGHSDRDCEIVYASPTKTIERAYGVWLRAPNKNTQKQNLGSKWLRNGPNSGYNRAEEGRGTSTTTMHGGEGSMANFMETGGVVSEIVGGETTITVKGHNLGDTLEAGNKKFESEIVVTDTKRKRRDVEKLTENTECSESSGDISLIGWTKNGPEAGLGIQARLGQ</sequence>